<sequence>MPARHATIGDCEGISSHRWRNLQDYDTTYTCNSCRHSPLWQGRRHRNSRVKEEGGGGGILGSRAIHPLVILIRYSCKVSLRSNLCSLLVGLSGSSQVSLSRNRYLWSRGSLALLWTTCTAPHPPTATTHTSPEAMPTQICTGTD</sequence>
<dbReference type="AlphaFoldDB" id="A0A8J5CFE1"/>
<reference evidence="2" key="1">
    <citation type="submission" date="2020-07" db="EMBL/GenBank/DDBJ databases">
        <title>The High-quality genome of the commercially important snow crab, Chionoecetes opilio.</title>
        <authorList>
            <person name="Jeong J.-H."/>
            <person name="Ryu S."/>
        </authorList>
    </citation>
    <scope>NUCLEOTIDE SEQUENCE</scope>
    <source>
        <strain evidence="2">MADBK_172401_WGS</strain>
        <tissue evidence="2">Digestive gland</tissue>
    </source>
</reference>
<feature type="region of interest" description="Disordered" evidence="1">
    <location>
        <begin position="124"/>
        <end position="144"/>
    </location>
</feature>
<dbReference type="EMBL" id="JACEEZ010013289">
    <property type="protein sequence ID" value="KAG0720183.1"/>
    <property type="molecule type" value="Genomic_DNA"/>
</dbReference>
<dbReference type="Proteomes" id="UP000770661">
    <property type="component" value="Unassembled WGS sequence"/>
</dbReference>
<proteinExistence type="predicted"/>
<keyword evidence="3" id="KW-1185">Reference proteome</keyword>
<comment type="caution">
    <text evidence="2">The sequence shown here is derived from an EMBL/GenBank/DDBJ whole genome shotgun (WGS) entry which is preliminary data.</text>
</comment>
<organism evidence="2 3">
    <name type="scientific">Chionoecetes opilio</name>
    <name type="common">Atlantic snow crab</name>
    <name type="synonym">Cancer opilio</name>
    <dbReference type="NCBI Taxonomy" id="41210"/>
    <lineage>
        <taxon>Eukaryota</taxon>
        <taxon>Metazoa</taxon>
        <taxon>Ecdysozoa</taxon>
        <taxon>Arthropoda</taxon>
        <taxon>Crustacea</taxon>
        <taxon>Multicrustacea</taxon>
        <taxon>Malacostraca</taxon>
        <taxon>Eumalacostraca</taxon>
        <taxon>Eucarida</taxon>
        <taxon>Decapoda</taxon>
        <taxon>Pleocyemata</taxon>
        <taxon>Brachyura</taxon>
        <taxon>Eubrachyura</taxon>
        <taxon>Majoidea</taxon>
        <taxon>Majidae</taxon>
        <taxon>Chionoecetes</taxon>
    </lineage>
</organism>
<evidence type="ECO:0000313" key="2">
    <source>
        <dbReference type="EMBL" id="KAG0720183.1"/>
    </source>
</evidence>
<protein>
    <submittedName>
        <fullName evidence="2">Uncharacterized protein</fullName>
    </submittedName>
</protein>
<evidence type="ECO:0000256" key="1">
    <source>
        <dbReference type="SAM" id="MobiDB-lite"/>
    </source>
</evidence>
<name>A0A8J5CFE1_CHIOP</name>
<evidence type="ECO:0000313" key="3">
    <source>
        <dbReference type="Proteomes" id="UP000770661"/>
    </source>
</evidence>
<gene>
    <name evidence="2" type="ORF">GWK47_048985</name>
</gene>
<accession>A0A8J5CFE1</accession>